<keyword evidence="3" id="KW-1185">Reference proteome</keyword>
<proteinExistence type="predicted"/>
<evidence type="ECO:0000313" key="2">
    <source>
        <dbReference type="EMBL" id="QCE14953.1"/>
    </source>
</evidence>
<feature type="region of interest" description="Disordered" evidence="1">
    <location>
        <begin position="26"/>
        <end position="75"/>
    </location>
</feature>
<feature type="compositionally biased region" description="Low complexity" evidence="1">
    <location>
        <begin position="33"/>
        <end position="47"/>
    </location>
</feature>
<reference evidence="2 3" key="1">
    <citation type="submission" date="2019-04" db="EMBL/GenBank/DDBJ databases">
        <title>An improved genome assembly and genetic linkage map for asparagus bean, Vigna unguiculata ssp. sesquipedialis.</title>
        <authorList>
            <person name="Xia Q."/>
            <person name="Zhang R."/>
            <person name="Dong Y."/>
        </authorList>
    </citation>
    <scope>NUCLEOTIDE SEQUENCE [LARGE SCALE GENOMIC DNA]</scope>
    <source>
        <tissue evidence="2">Leaf</tissue>
    </source>
</reference>
<name>A0A4D6NM99_VIGUN</name>
<evidence type="ECO:0000256" key="1">
    <source>
        <dbReference type="SAM" id="MobiDB-lite"/>
    </source>
</evidence>
<dbReference type="AlphaFoldDB" id="A0A4D6NM99"/>
<sequence length="170" mass="18838">MGVQGAKRWSTHLLLTKIENPRLSYSLSSNQKGSSSTFTFGTSSHGGPPFDAPPTTQRRHGHHLRSMTAQSSAKNETIWRLSHFPNARATTATPRSRPHQLPDSLEPLSTTLNPTRSVASAVLQDYQTSSRASHIVFGSYATKPYCRARNYDRSHYHSVRSDSDSPVALF</sequence>
<accession>A0A4D6NM99</accession>
<gene>
    <name evidence="2" type="ORF">DEO72_LG11g1961</name>
</gene>
<dbReference type="Proteomes" id="UP000501690">
    <property type="component" value="Linkage Group LG11"/>
</dbReference>
<feature type="region of interest" description="Disordered" evidence="1">
    <location>
        <begin position="87"/>
        <end position="111"/>
    </location>
</feature>
<protein>
    <submittedName>
        <fullName evidence="2">Uncharacterized protein</fullName>
    </submittedName>
</protein>
<organism evidence="2 3">
    <name type="scientific">Vigna unguiculata</name>
    <name type="common">Cowpea</name>
    <dbReference type="NCBI Taxonomy" id="3917"/>
    <lineage>
        <taxon>Eukaryota</taxon>
        <taxon>Viridiplantae</taxon>
        <taxon>Streptophyta</taxon>
        <taxon>Embryophyta</taxon>
        <taxon>Tracheophyta</taxon>
        <taxon>Spermatophyta</taxon>
        <taxon>Magnoliopsida</taxon>
        <taxon>eudicotyledons</taxon>
        <taxon>Gunneridae</taxon>
        <taxon>Pentapetalae</taxon>
        <taxon>rosids</taxon>
        <taxon>fabids</taxon>
        <taxon>Fabales</taxon>
        <taxon>Fabaceae</taxon>
        <taxon>Papilionoideae</taxon>
        <taxon>50 kb inversion clade</taxon>
        <taxon>NPAAA clade</taxon>
        <taxon>indigoferoid/millettioid clade</taxon>
        <taxon>Phaseoleae</taxon>
        <taxon>Vigna</taxon>
    </lineage>
</organism>
<evidence type="ECO:0000313" key="3">
    <source>
        <dbReference type="Proteomes" id="UP000501690"/>
    </source>
</evidence>
<dbReference type="EMBL" id="CP039355">
    <property type="protein sequence ID" value="QCE14953.1"/>
    <property type="molecule type" value="Genomic_DNA"/>
</dbReference>